<feature type="compositionally biased region" description="Low complexity" evidence="1">
    <location>
        <begin position="17"/>
        <end position="26"/>
    </location>
</feature>
<dbReference type="EMBL" id="LAXD01000001">
    <property type="protein sequence ID" value="KWX02873.1"/>
    <property type="molecule type" value="Genomic_DNA"/>
</dbReference>
<name>A0A132MYH2_9ACTN</name>
<keyword evidence="3" id="KW-1185">Reference proteome</keyword>
<dbReference type="STRING" id="1469144.LI90_3920"/>
<protein>
    <submittedName>
        <fullName evidence="2">Uncharacterized protein</fullName>
    </submittedName>
</protein>
<evidence type="ECO:0000313" key="3">
    <source>
        <dbReference type="Proteomes" id="UP000070188"/>
    </source>
</evidence>
<feature type="region of interest" description="Disordered" evidence="1">
    <location>
        <begin position="1"/>
        <end position="49"/>
    </location>
</feature>
<proteinExistence type="predicted"/>
<organism evidence="2 3">
    <name type="scientific">Carbonactinospora thermoautotrophica</name>
    <dbReference type="NCBI Taxonomy" id="1469144"/>
    <lineage>
        <taxon>Bacteria</taxon>
        <taxon>Bacillati</taxon>
        <taxon>Actinomycetota</taxon>
        <taxon>Actinomycetes</taxon>
        <taxon>Kitasatosporales</taxon>
        <taxon>Carbonactinosporaceae</taxon>
        <taxon>Carbonactinospora</taxon>
    </lineage>
</organism>
<dbReference type="PATRIC" id="fig|1469144.10.peg.4201"/>
<dbReference type="Proteomes" id="UP000070188">
    <property type="component" value="Unassembled WGS sequence"/>
</dbReference>
<dbReference type="RefSeq" id="WP_171843067.1">
    <property type="nucleotide sequence ID" value="NZ_JYIJ01000019.1"/>
</dbReference>
<sequence length="49" mass="4946">MRSEQRRRPVPGGGDRPGLPRGDVPGWANGGAKGSRHSLAVAPAPGTSA</sequence>
<accession>A0A132MYH2</accession>
<comment type="caution">
    <text evidence="2">The sequence shown here is derived from an EMBL/GenBank/DDBJ whole genome shotgun (WGS) entry which is preliminary data.</text>
</comment>
<reference evidence="3" key="1">
    <citation type="submission" date="2015-04" db="EMBL/GenBank/DDBJ databases">
        <title>Physiological reanalysis, assessment of diazotrophy, and genome sequences of multiple isolates of Streptomyces thermoautotrophicus.</title>
        <authorList>
            <person name="MacKellar D.C."/>
            <person name="Lieber L."/>
            <person name="Norman J."/>
            <person name="Bolger A."/>
            <person name="Tobin C."/>
            <person name="Murray J.W."/>
            <person name="Chang R."/>
            <person name="Ford T."/>
            <person name="Nguyen P.Q."/>
            <person name="Woodward J."/>
            <person name="Permingeat H."/>
            <person name="Joshi N.S."/>
            <person name="Silver P.A."/>
            <person name="Usadel B."/>
            <person name="Rutherford A.W."/>
            <person name="Friesen M."/>
            <person name="Prell J."/>
        </authorList>
    </citation>
    <scope>NUCLEOTIDE SEQUENCE [LARGE SCALE GENOMIC DNA]</scope>
    <source>
        <strain evidence="3">H1</strain>
    </source>
</reference>
<dbReference type="AlphaFoldDB" id="A0A132MYH2"/>
<evidence type="ECO:0000256" key="1">
    <source>
        <dbReference type="SAM" id="MobiDB-lite"/>
    </source>
</evidence>
<gene>
    <name evidence="2" type="ORF">LI90_3920</name>
</gene>
<evidence type="ECO:0000313" key="2">
    <source>
        <dbReference type="EMBL" id="KWX02873.1"/>
    </source>
</evidence>